<feature type="non-terminal residue" evidence="1">
    <location>
        <position position="78"/>
    </location>
</feature>
<sequence length="78" mass="8898">SLMPWIGASQNSHEIDRVAYELETLTSLTLEGFQIMQPEMRAIRIMVMQNRMVLDMLLAEQGGVCHMVGEHCCTYIPE</sequence>
<feature type="non-terminal residue" evidence="1">
    <location>
        <position position="1"/>
    </location>
</feature>
<dbReference type="PANTHER" id="PTHR10424">
    <property type="entry name" value="VIRAL ENVELOPE PROTEIN"/>
    <property type="match status" value="1"/>
</dbReference>
<dbReference type="EMBL" id="JAAWVQ010168217">
    <property type="protein sequence ID" value="MBN3287693.1"/>
    <property type="molecule type" value="Genomic_DNA"/>
</dbReference>
<proteinExistence type="predicted"/>
<gene>
    <name evidence="1" type="primary">Ervw1</name>
    <name evidence="1" type="ORF">GTO93_0010400</name>
</gene>
<comment type="caution">
    <text evidence="1">The sequence shown here is derived from an EMBL/GenBank/DDBJ whole genome shotgun (WGS) entry which is preliminary data.</text>
</comment>
<dbReference type="SUPFAM" id="SSF58069">
    <property type="entry name" value="Virus ectodomain"/>
    <property type="match status" value="1"/>
</dbReference>
<evidence type="ECO:0000313" key="1">
    <source>
        <dbReference type="EMBL" id="MBN3287693.1"/>
    </source>
</evidence>
<protein>
    <submittedName>
        <fullName evidence="1">SYCY1 protein</fullName>
    </submittedName>
</protein>
<dbReference type="Proteomes" id="UP001166093">
    <property type="component" value="Unassembled WGS sequence"/>
</dbReference>
<organism evidence="1 2">
    <name type="scientific">Polyodon spathula</name>
    <name type="common">North American paddlefish</name>
    <name type="synonym">Squalus spathula</name>
    <dbReference type="NCBI Taxonomy" id="7913"/>
    <lineage>
        <taxon>Eukaryota</taxon>
        <taxon>Metazoa</taxon>
        <taxon>Chordata</taxon>
        <taxon>Craniata</taxon>
        <taxon>Vertebrata</taxon>
        <taxon>Euteleostomi</taxon>
        <taxon>Actinopterygii</taxon>
        <taxon>Chondrostei</taxon>
        <taxon>Acipenseriformes</taxon>
        <taxon>Polyodontidae</taxon>
        <taxon>Polyodon</taxon>
    </lineage>
</organism>
<dbReference type="InterPro" id="IPR018154">
    <property type="entry name" value="TLV/ENV_coat_polyprotein"/>
</dbReference>
<reference evidence="1" key="1">
    <citation type="journal article" date="2021" name="Cell">
        <title>Tracing the genetic footprints of vertebrate landing in non-teleost ray-finned fishes.</title>
        <authorList>
            <person name="Bi X."/>
            <person name="Wang K."/>
            <person name="Yang L."/>
            <person name="Pan H."/>
            <person name="Jiang H."/>
            <person name="Wei Q."/>
            <person name="Fang M."/>
            <person name="Yu H."/>
            <person name="Zhu C."/>
            <person name="Cai Y."/>
            <person name="He Y."/>
            <person name="Gan X."/>
            <person name="Zeng H."/>
            <person name="Yu D."/>
            <person name="Zhu Y."/>
            <person name="Jiang H."/>
            <person name="Qiu Q."/>
            <person name="Yang H."/>
            <person name="Zhang Y.E."/>
            <person name="Wang W."/>
            <person name="Zhu M."/>
            <person name="He S."/>
            <person name="Zhang G."/>
        </authorList>
    </citation>
    <scope>NUCLEOTIDE SEQUENCE</scope>
    <source>
        <strain evidence="1">Pddl_001</strain>
    </source>
</reference>
<dbReference type="Gene3D" id="1.10.287.210">
    <property type="match status" value="1"/>
</dbReference>
<keyword evidence="2" id="KW-1185">Reference proteome</keyword>
<evidence type="ECO:0000313" key="2">
    <source>
        <dbReference type="Proteomes" id="UP001166093"/>
    </source>
</evidence>
<name>A0ABS2YMN1_POLSP</name>
<accession>A0ABS2YMN1</accession>
<dbReference type="Pfam" id="PF00429">
    <property type="entry name" value="TLV_coat"/>
    <property type="match status" value="1"/>
</dbReference>